<accession>A0A314ZA91</accession>
<reference evidence="1 2" key="1">
    <citation type="submission" date="2018-02" db="EMBL/GenBank/DDBJ databases">
        <title>Draft genome of wild Prunus yedoensis var. nudiflora.</title>
        <authorList>
            <person name="Baek S."/>
            <person name="Kim J.-H."/>
            <person name="Choi K."/>
            <person name="Kim G.-B."/>
            <person name="Cho A."/>
            <person name="Jang H."/>
            <person name="Shin C.-H."/>
            <person name="Yu H.-J."/>
            <person name="Mun J.-H."/>
        </authorList>
    </citation>
    <scope>NUCLEOTIDE SEQUENCE [LARGE SCALE GENOMIC DNA]</scope>
    <source>
        <strain evidence="2">cv. Jeju island</strain>
        <tissue evidence="1">Leaf</tissue>
    </source>
</reference>
<evidence type="ECO:0000313" key="1">
    <source>
        <dbReference type="EMBL" id="PQQ14947.1"/>
    </source>
</evidence>
<protein>
    <submittedName>
        <fullName evidence="1">Putative aarF domain-containing protein kinase 1 isoform X3</fullName>
    </submittedName>
</protein>
<evidence type="ECO:0000313" key="2">
    <source>
        <dbReference type="Proteomes" id="UP000250321"/>
    </source>
</evidence>
<name>A0A314ZA91_PRUYE</name>
<dbReference type="AlphaFoldDB" id="A0A314ZA91"/>
<proteinExistence type="predicted"/>
<dbReference type="OrthoDB" id="1671167at2759"/>
<keyword evidence="1" id="KW-0418">Kinase</keyword>
<comment type="caution">
    <text evidence="1">The sequence shown here is derived from an EMBL/GenBank/DDBJ whole genome shotgun (WGS) entry which is preliminary data.</text>
</comment>
<keyword evidence="1" id="KW-0808">Transferase</keyword>
<gene>
    <name evidence="1" type="ORF">Pyn_27966</name>
</gene>
<dbReference type="EMBL" id="PJQY01000247">
    <property type="protein sequence ID" value="PQQ14947.1"/>
    <property type="molecule type" value="Genomic_DNA"/>
</dbReference>
<sequence length="127" mass="14787">MSVEERRNLKQELKSLKMEDISSFMESLPSDFLTILRTDGLLRSIVSKLGAPQRVRLLAYGKYALYGLSPKLNPESDFALKVVFSRLKANASYYRLRLVLEVLQLLSWMAKVKLLLYTMYEKIRLCY</sequence>
<organism evidence="1 2">
    <name type="scientific">Prunus yedoensis var. nudiflora</name>
    <dbReference type="NCBI Taxonomy" id="2094558"/>
    <lineage>
        <taxon>Eukaryota</taxon>
        <taxon>Viridiplantae</taxon>
        <taxon>Streptophyta</taxon>
        <taxon>Embryophyta</taxon>
        <taxon>Tracheophyta</taxon>
        <taxon>Spermatophyta</taxon>
        <taxon>Magnoliopsida</taxon>
        <taxon>eudicotyledons</taxon>
        <taxon>Gunneridae</taxon>
        <taxon>Pentapetalae</taxon>
        <taxon>rosids</taxon>
        <taxon>fabids</taxon>
        <taxon>Rosales</taxon>
        <taxon>Rosaceae</taxon>
        <taxon>Amygdaloideae</taxon>
        <taxon>Amygdaleae</taxon>
        <taxon>Prunus</taxon>
    </lineage>
</organism>
<dbReference type="GO" id="GO:0016301">
    <property type="term" value="F:kinase activity"/>
    <property type="evidence" value="ECO:0007669"/>
    <property type="project" value="UniProtKB-KW"/>
</dbReference>
<keyword evidence="2" id="KW-1185">Reference proteome</keyword>
<dbReference type="Proteomes" id="UP000250321">
    <property type="component" value="Unassembled WGS sequence"/>
</dbReference>
<dbReference type="STRING" id="2094558.A0A314ZA91"/>